<dbReference type="Proteomes" id="UP000325440">
    <property type="component" value="Unassembled WGS sequence"/>
</dbReference>
<organism evidence="1 2">
    <name type="scientific">Cinara cedri</name>
    <dbReference type="NCBI Taxonomy" id="506608"/>
    <lineage>
        <taxon>Eukaryota</taxon>
        <taxon>Metazoa</taxon>
        <taxon>Ecdysozoa</taxon>
        <taxon>Arthropoda</taxon>
        <taxon>Hexapoda</taxon>
        <taxon>Insecta</taxon>
        <taxon>Pterygota</taxon>
        <taxon>Neoptera</taxon>
        <taxon>Paraneoptera</taxon>
        <taxon>Hemiptera</taxon>
        <taxon>Sternorrhyncha</taxon>
        <taxon>Aphidomorpha</taxon>
        <taxon>Aphidoidea</taxon>
        <taxon>Aphididae</taxon>
        <taxon>Lachninae</taxon>
        <taxon>Cinara</taxon>
    </lineage>
</organism>
<keyword evidence="2" id="KW-1185">Reference proteome</keyword>
<evidence type="ECO:0000313" key="1">
    <source>
        <dbReference type="EMBL" id="VVC45862.1"/>
    </source>
</evidence>
<reference evidence="1 2" key="1">
    <citation type="submission" date="2019-08" db="EMBL/GenBank/DDBJ databases">
        <authorList>
            <person name="Alioto T."/>
            <person name="Alioto T."/>
            <person name="Gomez Garrido J."/>
        </authorList>
    </citation>
    <scope>NUCLEOTIDE SEQUENCE [LARGE SCALE GENOMIC DNA]</scope>
</reference>
<name>A0A5E4NLN0_9HEMI</name>
<dbReference type="EMBL" id="CABPRJ010002417">
    <property type="protein sequence ID" value="VVC45862.1"/>
    <property type="molecule type" value="Genomic_DNA"/>
</dbReference>
<gene>
    <name evidence="1" type="ORF">CINCED_3A003259</name>
</gene>
<protein>
    <submittedName>
        <fullName evidence="1">Uncharacterized protein</fullName>
    </submittedName>
</protein>
<proteinExistence type="predicted"/>
<dbReference type="AlphaFoldDB" id="A0A5E4NLN0"/>
<sequence length="73" mass="8386">MLRLLHFIVHDFHGAKHNSLLLLQIFLVQDEMMSECELFRAAHADLDRMKGTRESDLVVSHENGIPKVVTSFP</sequence>
<evidence type="ECO:0000313" key="2">
    <source>
        <dbReference type="Proteomes" id="UP000325440"/>
    </source>
</evidence>
<accession>A0A5E4NLN0</accession>